<dbReference type="AlphaFoldDB" id="A0ABD6EVP5"/>
<sequence>MGLLFTVTCYGHDLEKVWNEVVDKESISQTGSSVAFIHVTRTVLPKHNAANSWENNARTIRANQFEGGRRIVLITISLVKSRDSWNRYWDVAGFLGIKSSEISQGRAAMSISGYEYKWDGHF</sequence>
<proteinExistence type="predicted"/>
<dbReference type="EMBL" id="JBGFUD010006633">
    <property type="protein sequence ID" value="MFH4981118.1"/>
    <property type="molecule type" value="Genomic_DNA"/>
</dbReference>
<dbReference type="Proteomes" id="UP001608902">
    <property type="component" value="Unassembled WGS sequence"/>
</dbReference>
<organism evidence="1 2">
    <name type="scientific">Gnathostoma spinigerum</name>
    <dbReference type="NCBI Taxonomy" id="75299"/>
    <lineage>
        <taxon>Eukaryota</taxon>
        <taxon>Metazoa</taxon>
        <taxon>Ecdysozoa</taxon>
        <taxon>Nematoda</taxon>
        <taxon>Chromadorea</taxon>
        <taxon>Rhabditida</taxon>
        <taxon>Spirurina</taxon>
        <taxon>Gnathostomatomorpha</taxon>
        <taxon>Gnathostomatoidea</taxon>
        <taxon>Gnathostomatidae</taxon>
        <taxon>Gnathostoma</taxon>
    </lineage>
</organism>
<evidence type="ECO:0000313" key="2">
    <source>
        <dbReference type="Proteomes" id="UP001608902"/>
    </source>
</evidence>
<accession>A0ABD6EVP5</accession>
<protein>
    <submittedName>
        <fullName evidence="1">Uncharacterized protein</fullName>
    </submittedName>
</protein>
<comment type="caution">
    <text evidence="1">The sequence shown here is derived from an EMBL/GenBank/DDBJ whole genome shotgun (WGS) entry which is preliminary data.</text>
</comment>
<name>A0ABD6EVP5_9BILA</name>
<reference evidence="1 2" key="1">
    <citation type="submission" date="2024-08" db="EMBL/GenBank/DDBJ databases">
        <title>Gnathostoma spinigerum genome.</title>
        <authorList>
            <person name="Gonzalez-Bertolin B."/>
            <person name="Monzon S."/>
            <person name="Zaballos A."/>
            <person name="Jimenez P."/>
            <person name="Dekumyoy P."/>
            <person name="Varona S."/>
            <person name="Cuesta I."/>
            <person name="Sumanam S."/>
            <person name="Adisakwattana P."/>
            <person name="Gasser R.B."/>
            <person name="Hernandez-Gonzalez A."/>
            <person name="Young N.D."/>
            <person name="Perteguer M.J."/>
        </authorList>
    </citation>
    <scope>NUCLEOTIDE SEQUENCE [LARGE SCALE GENOMIC DNA]</scope>
    <source>
        <strain evidence="1">AL3</strain>
        <tissue evidence="1">Liver</tissue>
    </source>
</reference>
<gene>
    <name evidence="1" type="ORF">AB6A40_007827</name>
</gene>
<evidence type="ECO:0000313" key="1">
    <source>
        <dbReference type="EMBL" id="MFH4981118.1"/>
    </source>
</evidence>
<keyword evidence="2" id="KW-1185">Reference proteome</keyword>